<dbReference type="EMBL" id="CAKOAT010785153">
    <property type="protein sequence ID" value="CAH8388126.1"/>
    <property type="molecule type" value="Genomic_DNA"/>
</dbReference>
<sequence>MTKTLLALFIILSLFHVPAFAARKSYIVYLGSHSHGPEVSSSALKLVSESHHELLGSFLGSHEKARNAIFYSYDRHINGFAAVLEEEEAAAISKHPSVISVFPEKGKKLHTTHSWEFMQMEKDGVIPSSSLWSKARFGEDTIIGNLDTGVWSESQSFSSDGLGPVPSRWKGSCNTAGDVRCNRKLIGTRYFNKGYLVSAGLKSNSSFESARDHDGHGTHTLSTAGGHFVPGASVFGVGNGTAKGGSPLARVASYKACWPPFNGSECFDADILAAFDMAIHDGVDVLSISLGGDPADYFNDAIAIGSFHAVKHGITVVCSAGNSGPDPATVSNVAPWILTVAASTMDREFQSFVQLANGERFKGETMSKALPVGKLFSLTTGAQAKIANASAIDAMLCKEGTLDPHKAYGKIIVCLRGNTSRVDKGRQASLAGAVGMILCNDKGSWNDIIADPHVLPATHINFFDSQALFSYVNSTYLEPMGTLTAPVAAFGIKPAPYMANFSSQGPNTITSGILKPDVTAPGVDIIAAYTREQSLSGLESDPRTTAFYTESGTSMSCPHVAGVAGLLRTMHPSWSPAAIRSAIMTTARTRDNRFSPMLNGSYVKANSFNYGSGHIRPSRAGDPGLVYDLTVNDYLDFLCALGYNKTMIKLFSESPSYKCPKEASVVDLNYPSITVPNLTGSVTVTRKLKNVGSVGTYAAGVREPYGVSVNVEPSVLKFDRVGQVKSFKMTLKPIWVAKDYAFGGLTWSDGKHYVRSPIVVSTV</sequence>
<evidence type="ECO:0000256" key="9">
    <source>
        <dbReference type="SAM" id="SignalP"/>
    </source>
</evidence>
<dbReference type="InterPro" id="IPR041469">
    <property type="entry name" value="Subtilisin-like_FN3"/>
</dbReference>
<dbReference type="FunFam" id="2.60.40.2310:FF:000001">
    <property type="entry name" value="Subtilisin-like protease SBT1.5"/>
    <property type="match status" value="1"/>
</dbReference>
<dbReference type="InterPro" id="IPR015500">
    <property type="entry name" value="Peptidase_S8_subtilisin-rel"/>
</dbReference>
<dbReference type="Pfam" id="PF05922">
    <property type="entry name" value="Inhibitor_I9"/>
    <property type="match status" value="1"/>
</dbReference>
<feature type="active site" description="Charge relay system" evidence="7 8">
    <location>
        <position position="554"/>
    </location>
</feature>
<keyword evidence="4 8" id="KW-0378">Hydrolase</keyword>
<dbReference type="GO" id="GO:0006508">
    <property type="term" value="P:proteolysis"/>
    <property type="evidence" value="ECO:0007669"/>
    <property type="project" value="UniProtKB-KW"/>
</dbReference>
<dbReference type="PRINTS" id="PR00723">
    <property type="entry name" value="SUBTILISIN"/>
</dbReference>
<evidence type="ECO:0000256" key="7">
    <source>
        <dbReference type="PIRSR" id="PIRSR615500-1"/>
    </source>
</evidence>
<evidence type="ECO:0000256" key="8">
    <source>
        <dbReference type="PROSITE-ProRule" id="PRU01240"/>
    </source>
</evidence>
<feature type="chain" id="PRO_5044754754" evidence="9">
    <location>
        <begin position="22"/>
        <end position="763"/>
    </location>
</feature>
<organism evidence="14 15">
    <name type="scientific">Eruca vesicaria subsp. sativa</name>
    <name type="common">Garden rocket</name>
    <name type="synonym">Eruca sativa</name>
    <dbReference type="NCBI Taxonomy" id="29727"/>
    <lineage>
        <taxon>Eukaryota</taxon>
        <taxon>Viridiplantae</taxon>
        <taxon>Streptophyta</taxon>
        <taxon>Embryophyta</taxon>
        <taxon>Tracheophyta</taxon>
        <taxon>Spermatophyta</taxon>
        <taxon>Magnoliopsida</taxon>
        <taxon>eudicotyledons</taxon>
        <taxon>Gunneridae</taxon>
        <taxon>Pentapetalae</taxon>
        <taxon>rosids</taxon>
        <taxon>malvids</taxon>
        <taxon>Brassicales</taxon>
        <taxon>Brassicaceae</taxon>
        <taxon>Brassiceae</taxon>
        <taxon>Eruca</taxon>
    </lineage>
</organism>
<evidence type="ECO:0000259" key="11">
    <source>
        <dbReference type="Pfam" id="PF02225"/>
    </source>
</evidence>
<dbReference type="InterPro" id="IPR034197">
    <property type="entry name" value="Peptidases_S8_3"/>
</dbReference>
<dbReference type="InterPro" id="IPR010259">
    <property type="entry name" value="S8pro/Inhibitor_I9"/>
</dbReference>
<dbReference type="PROSITE" id="PS00138">
    <property type="entry name" value="SUBTILASE_SER"/>
    <property type="match status" value="1"/>
</dbReference>
<evidence type="ECO:0000256" key="6">
    <source>
        <dbReference type="ARBA" id="ARBA00023180"/>
    </source>
</evidence>
<evidence type="ECO:0000256" key="3">
    <source>
        <dbReference type="ARBA" id="ARBA00022729"/>
    </source>
</evidence>
<feature type="domain" description="PA" evidence="11">
    <location>
        <begin position="404"/>
        <end position="468"/>
    </location>
</feature>
<dbReference type="Gene3D" id="3.50.30.30">
    <property type="match status" value="1"/>
</dbReference>
<dbReference type="Gene3D" id="3.30.70.80">
    <property type="entry name" value="Peptidase S8 propeptide/proteinase inhibitor I9"/>
    <property type="match status" value="1"/>
</dbReference>
<dbReference type="FunFam" id="3.40.50.200:FF:000006">
    <property type="entry name" value="Subtilisin-like protease SBT1.5"/>
    <property type="match status" value="1"/>
</dbReference>
<dbReference type="InterPro" id="IPR036852">
    <property type="entry name" value="Peptidase_S8/S53_dom_sf"/>
</dbReference>
<keyword evidence="15" id="KW-1185">Reference proteome</keyword>
<evidence type="ECO:0000313" key="14">
    <source>
        <dbReference type="EMBL" id="CAH8388126.1"/>
    </source>
</evidence>
<dbReference type="SUPFAM" id="SSF52743">
    <property type="entry name" value="Subtilisin-like"/>
    <property type="match status" value="1"/>
</dbReference>
<keyword evidence="6" id="KW-0325">Glycoprotein</keyword>
<dbReference type="InterPro" id="IPR046450">
    <property type="entry name" value="PA_dom_sf"/>
</dbReference>
<dbReference type="Pfam" id="PF02225">
    <property type="entry name" value="PA"/>
    <property type="match status" value="1"/>
</dbReference>
<reference evidence="14 15" key="1">
    <citation type="submission" date="2022-03" db="EMBL/GenBank/DDBJ databases">
        <authorList>
            <person name="Macdonald S."/>
            <person name="Ahmed S."/>
            <person name="Newling K."/>
        </authorList>
    </citation>
    <scope>NUCLEOTIDE SEQUENCE [LARGE SCALE GENOMIC DNA]</scope>
</reference>
<dbReference type="Proteomes" id="UP001642260">
    <property type="component" value="Unassembled WGS sequence"/>
</dbReference>
<feature type="signal peptide" evidence="9">
    <location>
        <begin position="1"/>
        <end position="21"/>
    </location>
</feature>
<dbReference type="InterPro" id="IPR037045">
    <property type="entry name" value="S8pro/Inhibitor_I9_sf"/>
</dbReference>
<dbReference type="Pfam" id="PF00082">
    <property type="entry name" value="Peptidase_S8"/>
    <property type="match status" value="1"/>
</dbReference>
<dbReference type="AlphaFoldDB" id="A0ABC8LWA3"/>
<feature type="active site" description="Charge relay system" evidence="7 8">
    <location>
        <position position="216"/>
    </location>
</feature>
<accession>A0ABC8LWA3</accession>
<dbReference type="PROSITE" id="PS51892">
    <property type="entry name" value="SUBTILASE"/>
    <property type="match status" value="1"/>
</dbReference>
<dbReference type="InterPro" id="IPR000209">
    <property type="entry name" value="Peptidase_S8/S53_dom"/>
</dbReference>
<evidence type="ECO:0000313" key="15">
    <source>
        <dbReference type="Proteomes" id="UP001642260"/>
    </source>
</evidence>
<dbReference type="PANTHER" id="PTHR10795">
    <property type="entry name" value="PROPROTEIN CONVERTASE SUBTILISIN/KEXIN"/>
    <property type="match status" value="1"/>
</dbReference>
<dbReference type="Pfam" id="PF17766">
    <property type="entry name" value="fn3_6"/>
    <property type="match status" value="1"/>
</dbReference>
<dbReference type="CDD" id="cd04852">
    <property type="entry name" value="Peptidases_S8_3"/>
    <property type="match status" value="1"/>
</dbReference>
<dbReference type="InterPro" id="IPR023828">
    <property type="entry name" value="Peptidase_S8_Ser-AS"/>
</dbReference>
<dbReference type="InterPro" id="IPR003137">
    <property type="entry name" value="PA_domain"/>
</dbReference>
<dbReference type="FunFam" id="3.50.30.30:FF:000005">
    <property type="entry name" value="subtilisin-like protease SBT1.5"/>
    <property type="match status" value="1"/>
</dbReference>
<dbReference type="Gene3D" id="2.60.40.2310">
    <property type="match status" value="1"/>
</dbReference>
<keyword evidence="5 8" id="KW-0720">Serine protease</keyword>
<comment type="similarity">
    <text evidence="1 8">Belongs to the peptidase S8 family.</text>
</comment>
<dbReference type="GO" id="GO:0004252">
    <property type="term" value="F:serine-type endopeptidase activity"/>
    <property type="evidence" value="ECO:0007669"/>
    <property type="project" value="UniProtKB-UniRule"/>
</dbReference>
<dbReference type="Gene3D" id="3.40.50.200">
    <property type="entry name" value="Peptidase S8/S53 domain"/>
    <property type="match status" value="1"/>
</dbReference>
<evidence type="ECO:0000256" key="4">
    <source>
        <dbReference type="ARBA" id="ARBA00022801"/>
    </source>
</evidence>
<dbReference type="InterPro" id="IPR045051">
    <property type="entry name" value="SBT"/>
</dbReference>
<dbReference type="SUPFAM" id="SSF52025">
    <property type="entry name" value="PA domain"/>
    <property type="match status" value="1"/>
</dbReference>
<comment type="caution">
    <text evidence="14">The sequence shown here is derived from an EMBL/GenBank/DDBJ whole genome shotgun (WGS) entry which is preliminary data.</text>
</comment>
<evidence type="ECO:0000259" key="10">
    <source>
        <dbReference type="Pfam" id="PF00082"/>
    </source>
</evidence>
<feature type="active site" description="Charge relay system" evidence="7 8">
    <location>
        <position position="147"/>
    </location>
</feature>
<keyword evidence="2 8" id="KW-0645">Protease</keyword>
<proteinExistence type="inferred from homology"/>
<evidence type="ECO:0000259" key="12">
    <source>
        <dbReference type="Pfam" id="PF05922"/>
    </source>
</evidence>
<feature type="domain" description="Peptidase S8/S53" evidence="10">
    <location>
        <begin position="138"/>
        <end position="595"/>
    </location>
</feature>
<evidence type="ECO:0000259" key="13">
    <source>
        <dbReference type="Pfam" id="PF17766"/>
    </source>
</evidence>
<feature type="domain" description="Subtilisin-like protease fibronectin type-III" evidence="13">
    <location>
        <begin position="667"/>
        <end position="760"/>
    </location>
</feature>
<name>A0ABC8LWA3_ERUVS</name>
<dbReference type="CDD" id="cd02120">
    <property type="entry name" value="PA_subtilisin_like"/>
    <property type="match status" value="1"/>
</dbReference>
<evidence type="ECO:0000256" key="5">
    <source>
        <dbReference type="ARBA" id="ARBA00022825"/>
    </source>
</evidence>
<evidence type="ECO:0000256" key="1">
    <source>
        <dbReference type="ARBA" id="ARBA00011073"/>
    </source>
</evidence>
<protein>
    <submittedName>
        <fullName evidence="14">Uncharacterized protein</fullName>
    </submittedName>
</protein>
<evidence type="ECO:0000256" key="2">
    <source>
        <dbReference type="ARBA" id="ARBA00022670"/>
    </source>
</evidence>
<feature type="domain" description="Inhibitor I9" evidence="12">
    <location>
        <begin position="25"/>
        <end position="110"/>
    </location>
</feature>
<keyword evidence="3 9" id="KW-0732">Signal</keyword>
<gene>
    <name evidence="14" type="ORF">ERUC_LOCUS40609</name>
</gene>
<dbReference type="FunFam" id="3.30.70.80:FF:000002">
    <property type="entry name" value="Subtilisin-like protease SBT5.3"/>
    <property type="match status" value="1"/>
</dbReference>